<protein>
    <submittedName>
        <fullName evidence="5">Thioredoxin-like protein</fullName>
    </submittedName>
</protein>
<dbReference type="SUPFAM" id="SSF50494">
    <property type="entry name" value="Trypsin-like serine proteases"/>
    <property type="match status" value="1"/>
</dbReference>
<evidence type="ECO:0000256" key="1">
    <source>
        <dbReference type="ARBA" id="ARBA00023284"/>
    </source>
</evidence>
<keyword evidence="3" id="KW-0732">Signal</keyword>
<evidence type="ECO:0000256" key="3">
    <source>
        <dbReference type="SAM" id="SignalP"/>
    </source>
</evidence>
<accession>A0A518H6K4</accession>
<dbReference type="GO" id="GO:0045454">
    <property type="term" value="P:cell redox homeostasis"/>
    <property type="evidence" value="ECO:0007669"/>
    <property type="project" value="TreeGrafter"/>
</dbReference>
<gene>
    <name evidence="5" type="ORF">ElP_44080</name>
</gene>
<feature type="region of interest" description="Disordered" evidence="2">
    <location>
        <begin position="379"/>
        <end position="403"/>
    </location>
</feature>
<dbReference type="Proteomes" id="UP000317835">
    <property type="component" value="Chromosome"/>
</dbReference>
<feature type="region of interest" description="Disordered" evidence="2">
    <location>
        <begin position="429"/>
        <end position="510"/>
    </location>
</feature>
<proteinExistence type="predicted"/>
<dbReference type="PANTHER" id="PTHR43601:SF3">
    <property type="entry name" value="THIOREDOXIN, MITOCHONDRIAL"/>
    <property type="match status" value="1"/>
</dbReference>
<dbReference type="OrthoDB" id="8560253at2"/>
<evidence type="ECO:0000313" key="6">
    <source>
        <dbReference type="Proteomes" id="UP000317835"/>
    </source>
</evidence>
<feature type="domain" description="Thioredoxin" evidence="4">
    <location>
        <begin position="16"/>
        <end position="123"/>
    </location>
</feature>
<reference evidence="5 6" key="1">
    <citation type="submission" date="2019-02" db="EMBL/GenBank/DDBJ databases">
        <title>Deep-cultivation of Planctomycetes and their phenomic and genomic characterization uncovers novel biology.</title>
        <authorList>
            <person name="Wiegand S."/>
            <person name="Jogler M."/>
            <person name="Boedeker C."/>
            <person name="Pinto D."/>
            <person name="Vollmers J."/>
            <person name="Rivas-Marin E."/>
            <person name="Kohn T."/>
            <person name="Peeters S.H."/>
            <person name="Heuer A."/>
            <person name="Rast P."/>
            <person name="Oberbeckmann S."/>
            <person name="Bunk B."/>
            <person name="Jeske O."/>
            <person name="Meyerdierks A."/>
            <person name="Storesund J.E."/>
            <person name="Kallscheuer N."/>
            <person name="Luecker S."/>
            <person name="Lage O.M."/>
            <person name="Pohl T."/>
            <person name="Merkel B.J."/>
            <person name="Hornburger P."/>
            <person name="Mueller R.-W."/>
            <person name="Bruemmer F."/>
            <person name="Labrenz M."/>
            <person name="Spormann A.M."/>
            <person name="Op den Camp H."/>
            <person name="Overmann J."/>
            <person name="Amann R."/>
            <person name="Jetten M.S.M."/>
            <person name="Mascher T."/>
            <person name="Medema M.H."/>
            <person name="Devos D.P."/>
            <person name="Kaster A.-K."/>
            <person name="Ovreas L."/>
            <person name="Rohde M."/>
            <person name="Galperin M.Y."/>
            <person name="Jogler C."/>
        </authorList>
    </citation>
    <scope>NUCLEOTIDE SEQUENCE [LARGE SCALE GENOMIC DNA]</scope>
    <source>
        <strain evidence="5 6">ElP</strain>
    </source>
</reference>
<name>A0A518H6K4_9BACT</name>
<dbReference type="InterPro" id="IPR017937">
    <property type="entry name" value="Thioredoxin_CS"/>
</dbReference>
<dbReference type="CDD" id="cd02947">
    <property type="entry name" value="TRX_family"/>
    <property type="match status" value="1"/>
</dbReference>
<feature type="chain" id="PRO_5021752470" evidence="3">
    <location>
        <begin position="22"/>
        <end position="510"/>
    </location>
</feature>
<evidence type="ECO:0000256" key="2">
    <source>
        <dbReference type="SAM" id="MobiDB-lite"/>
    </source>
</evidence>
<dbReference type="Gene3D" id="3.40.30.10">
    <property type="entry name" value="Glutaredoxin"/>
    <property type="match status" value="1"/>
</dbReference>
<dbReference type="KEGG" id="tpla:ElP_44080"/>
<dbReference type="PROSITE" id="PS51352">
    <property type="entry name" value="THIOREDOXIN_2"/>
    <property type="match status" value="1"/>
</dbReference>
<dbReference type="SUPFAM" id="SSF52833">
    <property type="entry name" value="Thioredoxin-like"/>
    <property type="match status" value="1"/>
</dbReference>
<dbReference type="InterPro" id="IPR036249">
    <property type="entry name" value="Thioredoxin-like_sf"/>
</dbReference>
<dbReference type="Pfam" id="PF13365">
    <property type="entry name" value="Trypsin_2"/>
    <property type="match status" value="1"/>
</dbReference>
<evidence type="ECO:0000259" key="4">
    <source>
        <dbReference type="PROSITE" id="PS51352"/>
    </source>
</evidence>
<keyword evidence="6" id="KW-1185">Reference proteome</keyword>
<feature type="signal peptide" evidence="3">
    <location>
        <begin position="1"/>
        <end position="21"/>
    </location>
</feature>
<dbReference type="InterPro" id="IPR013766">
    <property type="entry name" value="Thioredoxin_domain"/>
</dbReference>
<dbReference type="RefSeq" id="WP_145272804.1">
    <property type="nucleotide sequence ID" value="NZ_CP036426.1"/>
</dbReference>
<dbReference type="Gene3D" id="2.40.10.120">
    <property type="match status" value="1"/>
</dbReference>
<dbReference type="Pfam" id="PF00085">
    <property type="entry name" value="Thioredoxin"/>
    <property type="match status" value="1"/>
</dbReference>
<sequence length="510" mass="54608" precursor="true">MTTAPLILTLALALAPSNADASPASPGPNAGASASARGPAILDFHAEWCPPCKQMRPRVALLEENNYPVRSIDVDQHPELAERYRIEGVPTFVVVDDQGRELARKEGLIEARELADLYRDALGPTPVTNESRPEIRQASDRSAGSTRLPDPWATVVRIRVHDRGTLGFGSGTVIASNDEESIILTCAHIFSVKGRQPSARQFNLPVMVELFDGKLGGPGGQTVRPVGEPIPGEVIDYDFDRDVALVRIRPGRAVPSSRVVPPHWKAEERMGMYTVGCSHGEDATAWNTVIYAPSSRFRVPGKQSYDAIECLHSPKQGRSGGGLFTDNGYVAGVCNFAFDPSVGRGLYASPRSIYAILDRNNLSHLYQYRAPVYVADAGTPGRQARAPSDDVTFRGQTPPESDALADRSGRVLAVEPIEVPPPEFLGISLPEHSGAAPSQVDASVPRSEIGRADRPVRSGWKPIQPGGLAVEGNRQAGTSGRSVDRPVPAGSTQSAETARGAWSRIRGSGG</sequence>
<dbReference type="AlphaFoldDB" id="A0A518H6K4"/>
<dbReference type="PANTHER" id="PTHR43601">
    <property type="entry name" value="THIOREDOXIN, MITOCHONDRIAL"/>
    <property type="match status" value="1"/>
</dbReference>
<organism evidence="5 6">
    <name type="scientific">Tautonia plasticadhaerens</name>
    <dbReference type="NCBI Taxonomy" id="2527974"/>
    <lineage>
        <taxon>Bacteria</taxon>
        <taxon>Pseudomonadati</taxon>
        <taxon>Planctomycetota</taxon>
        <taxon>Planctomycetia</taxon>
        <taxon>Isosphaerales</taxon>
        <taxon>Isosphaeraceae</taxon>
        <taxon>Tautonia</taxon>
    </lineage>
</organism>
<dbReference type="PROSITE" id="PS00194">
    <property type="entry name" value="THIOREDOXIN_1"/>
    <property type="match status" value="1"/>
</dbReference>
<evidence type="ECO:0000313" key="5">
    <source>
        <dbReference type="EMBL" id="QDV36482.1"/>
    </source>
</evidence>
<dbReference type="InterPro" id="IPR009003">
    <property type="entry name" value="Peptidase_S1_PA"/>
</dbReference>
<keyword evidence="1" id="KW-0676">Redox-active center</keyword>
<dbReference type="EMBL" id="CP036426">
    <property type="protein sequence ID" value="QDV36482.1"/>
    <property type="molecule type" value="Genomic_DNA"/>
</dbReference>
<feature type="region of interest" description="Disordered" evidence="2">
    <location>
        <begin position="122"/>
        <end position="147"/>
    </location>
</feature>